<evidence type="ECO:0000256" key="2">
    <source>
        <dbReference type="ARBA" id="ARBA00004496"/>
    </source>
</evidence>
<evidence type="ECO:0000256" key="5">
    <source>
        <dbReference type="ARBA" id="ARBA00022553"/>
    </source>
</evidence>
<dbReference type="OrthoDB" id="164025at2759"/>
<keyword evidence="5" id="KW-0597">Phosphoprotein</keyword>
<proteinExistence type="predicted"/>
<keyword evidence="4" id="KW-0963">Cytoplasm</keyword>
<evidence type="ECO:0000259" key="11">
    <source>
        <dbReference type="PROSITE" id="PS51203"/>
    </source>
</evidence>
<dbReference type="InterPro" id="IPR008978">
    <property type="entry name" value="HSP20-like_chaperone"/>
</dbReference>
<dbReference type="SUPFAM" id="SSF140106">
    <property type="entry name" value="Calcyclin-binding protein-like"/>
    <property type="match status" value="1"/>
</dbReference>
<dbReference type="SUPFAM" id="SSF49764">
    <property type="entry name" value="HSP20-like chaperones"/>
    <property type="match status" value="1"/>
</dbReference>
<dbReference type="Proteomes" id="UP001151699">
    <property type="component" value="Chromosome C"/>
</dbReference>
<dbReference type="EMBL" id="WJQU01000004">
    <property type="protein sequence ID" value="KAJ6636093.1"/>
    <property type="molecule type" value="Genomic_DNA"/>
</dbReference>
<dbReference type="InterPro" id="IPR007699">
    <property type="entry name" value="SGS_dom"/>
</dbReference>
<dbReference type="GO" id="GO:0007507">
    <property type="term" value="P:heart development"/>
    <property type="evidence" value="ECO:0007669"/>
    <property type="project" value="TreeGrafter"/>
</dbReference>
<evidence type="ECO:0000256" key="6">
    <source>
        <dbReference type="ARBA" id="ARBA00022786"/>
    </source>
</evidence>
<keyword evidence="7" id="KW-0007">Acetylation</keyword>
<feature type="domain" description="CS" evidence="11">
    <location>
        <begin position="75"/>
        <end position="169"/>
    </location>
</feature>
<dbReference type="GO" id="GO:0044548">
    <property type="term" value="F:S100 protein binding"/>
    <property type="evidence" value="ECO:0007669"/>
    <property type="project" value="InterPro"/>
</dbReference>
<dbReference type="GO" id="GO:0015631">
    <property type="term" value="F:tubulin binding"/>
    <property type="evidence" value="ECO:0007669"/>
    <property type="project" value="InterPro"/>
</dbReference>
<evidence type="ECO:0000313" key="12">
    <source>
        <dbReference type="EMBL" id="KAJ6636093.1"/>
    </source>
</evidence>
<protein>
    <recommendedName>
        <fullName evidence="3">Calcyclin-binding protein</fullName>
    </recommendedName>
</protein>
<dbReference type="CDD" id="cd06468">
    <property type="entry name" value="p23_CacyBP"/>
    <property type="match status" value="1"/>
</dbReference>
<dbReference type="GO" id="GO:0005737">
    <property type="term" value="C:cytoplasm"/>
    <property type="evidence" value="ECO:0007669"/>
    <property type="project" value="UniProtKB-SubCell"/>
</dbReference>
<feature type="domain" description="SGS" evidence="10">
    <location>
        <begin position="153"/>
        <end position="235"/>
    </location>
</feature>
<comment type="function">
    <text evidence="9">May be involved in calcium-dependent ubiquitination and subsequent proteasomal degradation of target proteins. Probably serves as a molecular bridge in ubiquitin E3 complexes. Participates in the ubiquitin-mediated degradation of beta-catenin (CTNNB1).</text>
</comment>
<dbReference type="PROSITE" id="PS51048">
    <property type="entry name" value="SGS"/>
    <property type="match status" value="1"/>
</dbReference>
<evidence type="ECO:0000256" key="9">
    <source>
        <dbReference type="ARBA" id="ARBA00025145"/>
    </source>
</evidence>
<dbReference type="InterPro" id="IPR037893">
    <property type="entry name" value="CS_CacyBP"/>
</dbReference>
<dbReference type="AlphaFoldDB" id="A0A9Q0MQE8"/>
<evidence type="ECO:0000256" key="8">
    <source>
        <dbReference type="ARBA" id="ARBA00023242"/>
    </source>
</evidence>
<dbReference type="PROSITE" id="PS51203">
    <property type="entry name" value="CS"/>
    <property type="match status" value="1"/>
</dbReference>
<dbReference type="Pfam" id="PF04969">
    <property type="entry name" value="CS"/>
    <property type="match status" value="1"/>
</dbReference>
<evidence type="ECO:0000313" key="13">
    <source>
        <dbReference type="Proteomes" id="UP001151699"/>
    </source>
</evidence>
<evidence type="ECO:0000256" key="3">
    <source>
        <dbReference type="ARBA" id="ARBA00015702"/>
    </source>
</evidence>
<evidence type="ECO:0000259" key="10">
    <source>
        <dbReference type="PROSITE" id="PS51048"/>
    </source>
</evidence>
<dbReference type="InterPro" id="IPR052289">
    <property type="entry name" value="Calcyclin-binding_UBL-bridge"/>
</dbReference>
<organism evidence="12 13">
    <name type="scientific">Pseudolycoriella hygida</name>
    <dbReference type="NCBI Taxonomy" id="35572"/>
    <lineage>
        <taxon>Eukaryota</taxon>
        <taxon>Metazoa</taxon>
        <taxon>Ecdysozoa</taxon>
        <taxon>Arthropoda</taxon>
        <taxon>Hexapoda</taxon>
        <taxon>Insecta</taxon>
        <taxon>Pterygota</taxon>
        <taxon>Neoptera</taxon>
        <taxon>Endopterygota</taxon>
        <taxon>Diptera</taxon>
        <taxon>Nematocera</taxon>
        <taxon>Sciaroidea</taxon>
        <taxon>Sciaridae</taxon>
        <taxon>Pseudolycoriella</taxon>
    </lineage>
</organism>
<dbReference type="GO" id="GO:0005634">
    <property type="term" value="C:nucleus"/>
    <property type="evidence" value="ECO:0007669"/>
    <property type="project" value="UniProtKB-SubCell"/>
</dbReference>
<comment type="subcellular location">
    <subcellularLocation>
        <location evidence="2">Cytoplasm</location>
    </subcellularLocation>
    <subcellularLocation>
        <location evidence="1">Nucleus</location>
    </subcellularLocation>
</comment>
<keyword evidence="8" id="KW-0539">Nucleus</keyword>
<dbReference type="Gene3D" id="2.60.40.790">
    <property type="match status" value="1"/>
</dbReference>
<dbReference type="GO" id="GO:0031625">
    <property type="term" value="F:ubiquitin protein ligase binding"/>
    <property type="evidence" value="ECO:0007669"/>
    <property type="project" value="InterPro"/>
</dbReference>
<reference evidence="12" key="1">
    <citation type="submission" date="2022-07" db="EMBL/GenBank/DDBJ databases">
        <authorList>
            <person name="Trinca V."/>
            <person name="Uliana J.V.C."/>
            <person name="Torres T.T."/>
            <person name="Ward R.J."/>
            <person name="Monesi N."/>
        </authorList>
    </citation>
    <scope>NUCLEOTIDE SEQUENCE</scope>
    <source>
        <strain evidence="12">HSMRA1968</strain>
        <tissue evidence="12">Whole embryos</tissue>
    </source>
</reference>
<dbReference type="InterPro" id="IPR037201">
    <property type="entry name" value="CacyBP_N"/>
</dbReference>
<evidence type="ECO:0000256" key="4">
    <source>
        <dbReference type="ARBA" id="ARBA00022490"/>
    </source>
</evidence>
<sequence length="235" mass="26648">MASAKLDELTKDLEELKQFSEKSLRKRVQGVLDVEIRKIETEIIQIRDQIASTSDAVSASVLQKPTSNLTKRYEVELTNYGWDQSGKFIKLFVTLDGLSTAREEDVIVSFSPSSIVLEIKGVCNKDYRLNINNLLESIDEERSYRKLKTNMVTIYAKKVKEGSHWSHLTTIEKRLKAAKEDLLKDSADDDVDSKDPSAGLMNIMKKMYQTGDAETKRMISKAWTEGAEKKAEMGM</sequence>
<dbReference type="PANTHER" id="PTHR13164">
    <property type="entry name" value="CALICYLIN BINDING PROTEIN"/>
    <property type="match status" value="1"/>
</dbReference>
<dbReference type="InterPro" id="IPR007052">
    <property type="entry name" value="CS_dom"/>
</dbReference>
<comment type="caution">
    <text evidence="12">The sequence shown here is derived from an EMBL/GenBank/DDBJ whole genome shotgun (WGS) entry which is preliminary data.</text>
</comment>
<dbReference type="PANTHER" id="PTHR13164:SF3">
    <property type="entry name" value="CALCYCLIN-BINDING PROTEIN"/>
    <property type="match status" value="1"/>
</dbReference>
<evidence type="ECO:0000256" key="7">
    <source>
        <dbReference type="ARBA" id="ARBA00022990"/>
    </source>
</evidence>
<name>A0A9Q0MQE8_9DIPT</name>
<accession>A0A9Q0MQE8</accession>
<dbReference type="Gene3D" id="4.10.860.10">
    <property type="entry name" value="UVR domain"/>
    <property type="match status" value="1"/>
</dbReference>
<dbReference type="InterPro" id="IPR015120">
    <property type="entry name" value="Siah-Interact_N"/>
</dbReference>
<keyword evidence="6" id="KW-0833">Ubl conjugation pathway</keyword>
<dbReference type="Pfam" id="PF09032">
    <property type="entry name" value="Siah-Interact_N"/>
    <property type="match status" value="1"/>
</dbReference>
<keyword evidence="13" id="KW-1185">Reference proteome</keyword>
<gene>
    <name evidence="12" type="primary">Cacybp</name>
    <name evidence="12" type="ORF">Bhyg_14680</name>
</gene>
<evidence type="ECO:0000256" key="1">
    <source>
        <dbReference type="ARBA" id="ARBA00004123"/>
    </source>
</evidence>